<dbReference type="Proteomes" id="UP001367030">
    <property type="component" value="Unassembled WGS sequence"/>
</dbReference>
<dbReference type="EMBL" id="JBBKZS010000005">
    <property type="protein sequence ID" value="MEJ8855791.1"/>
    <property type="molecule type" value="Genomic_DNA"/>
</dbReference>
<dbReference type="Gene3D" id="3.40.720.10">
    <property type="entry name" value="Alkaline Phosphatase, subunit A"/>
    <property type="match status" value="1"/>
</dbReference>
<dbReference type="PROSITE" id="PS00149">
    <property type="entry name" value="SULFATASE_2"/>
    <property type="match status" value="1"/>
</dbReference>
<name>A0ABU8X7F8_9BURK</name>
<dbReference type="InterPro" id="IPR050738">
    <property type="entry name" value="Sulfatase"/>
</dbReference>
<evidence type="ECO:0000256" key="3">
    <source>
        <dbReference type="ARBA" id="ARBA00022801"/>
    </source>
</evidence>
<evidence type="ECO:0000256" key="2">
    <source>
        <dbReference type="ARBA" id="ARBA00022723"/>
    </source>
</evidence>
<protein>
    <submittedName>
        <fullName evidence="6">Sulfatase-like hydrolase/transferase</fullName>
    </submittedName>
</protein>
<feature type="domain" description="Sulfatase N-terminal" evidence="5">
    <location>
        <begin position="5"/>
        <end position="337"/>
    </location>
</feature>
<dbReference type="Pfam" id="PF00884">
    <property type="entry name" value="Sulfatase"/>
    <property type="match status" value="1"/>
</dbReference>
<sequence>MTTPPNIVVIMTDTQDIRLVSAYGARGADTPCLDRLAATGVRFERCYTTSPVCTPARAGLFTGLPPTLAGPYTNCLPLGEGVQHLGHRFRDLGYATGYAGKWHLDGHDYFGTGVCPEGWDPELWFDGRDYLDSIGPEATKLWRQGLWGVEALRKHNVTSEFCWAHCVVDRCIEWLPTHQDKPFLMVASFDEPHAPFTCPPEYVEKYIDRDFDYGPGFNDTLDNKPLHHKLWSGGPLSTPMGAAHRAQYLGCNEYVDSQVGRLVEEIESRYPNTWIIYTSDHGDFMGARGLQGKGPAMYDEITRVPLIVRGPGCAAGKVDPTVVQHMDVMPTLLRLVGAEVPESLVGNDLSAHFRGTAGAEPGEAMLEFNRFEVNHDGFGGFQPIRCLVQGHWKLVINLLTSDELYNLRDDPGELKNLIDSAEHVETRDRLHDRLLDRMNEVRDAWRGWAWERRPWRSSKLRLSPWGGKCRPHPADTHKAEYRDYDTGSRTRGVHAEYTSTDAAD</sequence>
<keyword evidence="7" id="KW-1185">Reference proteome</keyword>
<evidence type="ECO:0000259" key="5">
    <source>
        <dbReference type="Pfam" id="PF00884"/>
    </source>
</evidence>
<evidence type="ECO:0000313" key="6">
    <source>
        <dbReference type="EMBL" id="MEJ8855791.1"/>
    </source>
</evidence>
<proteinExistence type="inferred from homology"/>
<evidence type="ECO:0000256" key="4">
    <source>
        <dbReference type="ARBA" id="ARBA00022837"/>
    </source>
</evidence>
<keyword evidence="4" id="KW-0106">Calcium</keyword>
<gene>
    <name evidence="6" type="ORF">WKW79_14500</name>
</gene>
<reference evidence="6 7" key="1">
    <citation type="submission" date="2024-03" db="EMBL/GenBank/DDBJ databases">
        <title>Novel species of the genus Variovorax.</title>
        <authorList>
            <person name="Liu Q."/>
            <person name="Xin Y.-H."/>
        </authorList>
    </citation>
    <scope>NUCLEOTIDE SEQUENCE [LARGE SCALE GENOMIC DNA]</scope>
    <source>
        <strain evidence="6 7">KACC 18901</strain>
    </source>
</reference>
<comment type="similarity">
    <text evidence="1">Belongs to the sulfatase family.</text>
</comment>
<comment type="caution">
    <text evidence="6">The sequence shown here is derived from an EMBL/GenBank/DDBJ whole genome shotgun (WGS) entry which is preliminary data.</text>
</comment>
<organism evidence="6 7">
    <name type="scientific">Variovorax robiniae</name>
    <dbReference type="NCBI Taxonomy" id="1836199"/>
    <lineage>
        <taxon>Bacteria</taxon>
        <taxon>Pseudomonadati</taxon>
        <taxon>Pseudomonadota</taxon>
        <taxon>Betaproteobacteria</taxon>
        <taxon>Burkholderiales</taxon>
        <taxon>Comamonadaceae</taxon>
        <taxon>Variovorax</taxon>
    </lineage>
</organism>
<dbReference type="RefSeq" id="WP_340335867.1">
    <property type="nucleotide sequence ID" value="NZ_JBBKZS010000005.1"/>
</dbReference>
<dbReference type="InterPro" id="IPR000917">
    <property type="entry name" value="Sulfatase_N"/>
</dbReference>
<keyword evidence="3" id="KW-0378">Hydrolase</keyword>
<dbReference type="PROSITE" id="PS00523">
    <property type="entry name" value="SULFATASE_1"/>
    <property type="match status" value="1"/>
</dbReference>
<dbReference type="PANTHER" id="PTHR42693:SF27">
    <property type="entry name" value="ARYLSULFATASE B [PRECURSOR]"/>
    <property type="match status" value="1"/>
</dbReference>
<dbReference type="PANTHER" id="PTHR42693">
    <property type="entry name" value="ARYLSULFATASE FAMILY MEMBER"/>
    <property type="match status" value="1"/>
</dbReference>
<accession>A0ABU8X7F8</accession>
<evidence type="ECO:0000256" key="1">
    <source>
        <dbReference type="ARBA" id="ARBA00008779"/>
    </source>
</evidence>
<dbReference type="InterPro" id="IPR024607">
    <property type="entry name" value="Sulfatase_CS"/>
</dbReference>
<dbReference type="InterPro" id="IPR017850">
    <property type="entry name" value="Alkaline_phosphatase_core_sf"/>
</dbReference>
<dbReference type="SUPFAM" id="SSF53649">
    <property type="entry name" value="Alkaline phosphatase-like"/>
    <property type="match status" value="1"/>
</dbReference>
<keyword evidence="2" id="KW-0479">Metal-binding</keyword>
<evidence type="ECO:0000313" key="7">
    <source>
        <dbReference type="Proteomes" id="UP001367030"/>
    </source>
</evidence>